<keyword evidence="3" id="KW-1185">Reference proteome</keyword>
<gene>
    <name evidence="2" type="ORF">INF28_01200</name>
</gene>
<dbReference type="CDD" id="cd05289">
    <property type="entry name" value="MDR_like_2"/>
    <property type="match status" value="1"/>
</dbReference>
<dbReference type="InterPro" id="IPR020843">
    <property type="entry name" value="ER"/>
</dbReference>
<dbReference type="InterPro" id="IPR011032">
    <property type="entry name" value="GroES-like_sf"/>
</dbReference>
<dbReference type="Proteomes" id="UP000806542">
    <property type="component" value="Unassembled WGS sequence"/>
</dbReference>
<comment type="caution">
    <text evidence="2">The sequence shown here is derived from an EMBL/GenBank/DDBJ whole genome shotgun (WGS) entry which is preliminary data.</text>
</comment>
<evidence type="ECO:0000313" key="2">
    <source>
        <dbReference type="EMBL" id="MBE5039085.1"/>
    </source>
</evidence>
<evidence type="ECO:0000259" key="1">
    <source>
        <dbReference type="SMART" id="SM00829"/>
    </source>
</evidence>
<dbReference type="InterPro" id="IPR036291">
    <property type="entry name" value="NAD(P)-bd_dom_sf"/>
</dbReference>
<dbReference type="PANTHER" id="PTHR11695:SF294">
    <property type="entry name" value="RETICULON-4-INTERACTING PROTEIN 1, MITOCHONDRIAL"/>
    <property type="match status" value="1"/>
</dbReference>
<dbReference type="Gene3D" id="3.40.50.720">
    <property type="entry name" value="NAD(P)-binding Rossmann-like Domain"/>
    <property type="match status" value="1"/>
</dbReference>
<proteinExistence type="predicted"/>
<dbReference type="GO" id="GO:0016491">
    <property type="term" value="F:oxidoreductase activity"/>
    <property type="evidence" value="ECO:0007669"/>
    <property type="project" value="InterPro"/>
</dbReference>
<reference evidence="2" key="1">
    <citation type="submission" date="2020-10" db="EMBL/GenBank/DDBJ databases">
        <title>ChiBAC.</title>
        <authorList>
            <person name="Zenner C."/>
            <person name="Hitch T.C.A."/>
            <person name="Clavel T."/>
        </authorList>
    </citation>
    <scope>NUCLEOTIDE SEQUENCE</scope>
    <source>
        <strain evidence="2">DSM 107454</strain>
    </source>
</reference>
<name>A0A9D5R7R1_9FIRM</name>
<dbReference type="AlphaFoldDB" id="A0A9D5R7R1"/>
<sequence>MAGHISLPSYQKERDDEFNLPYPATLSHELITDLLKGELGFKAGDAVYARLPVSKIGAFAEYVAIDQAAISKMPAGYDFTTAAAIPLTALTAWQGITEELEAKPGETIFISGGSGSFGQIAVPIAKALGLHVSISGNKRAKELFLSAGVDQYFDYQKENYWEFLSDVDYVIDTLGFGEFEHELSILKTGGRLLSLRTSPNKEYAVRNHFPFFKRILFSLAGAKYDKSAKNQEKEYRFMFVRSDGAQLQKITKIVEQNHIVPRIDSHTFTIEQANDALRLVAQGHTDGKVLIQMQ</sequence>
<dbReference type="SMART" id="SM00829">
    <property type="entry name" value="PKS_ER"/>
    <property type="match status" value="1"/>
</dbReference>
<protein>
    <submittedName>
        <fullName evidence="2">NADP-dependent oxidoreductase</fullName>
    </submittedName>
</protein>
<organism evidence="2 3">
    <name type="scientific">Ructibacterium gallinarum</name>
    <dbReference type="NCBI Taxonomy" id="2779355"/>
    <lineage>
        <taxon>Bacteria</taxon>
        <taxon>Bacillati</taxon>
        <taxon>Bacillota</taxon>
        <taxon>Clostridia</taxon>
        <taxon>Eubacteriales</taxon>
        <taxon>Oscillospiraceae</taxon>
        <taxon>Ructibacterium</taxon>
    </lineage>
</organism>
<dbReference type="Gene3D" id="3.90.180.10">
    <property type="entry name" value="Medium-chain alcohol dehydrogenases, catalytic domain"/>
    <property type="match status" value="1"/>
</dbReference>
<dbReference type="EMBL" id="JADCKB010000001">
    <property type="protein sequence ID" value="MBE5039085.1"/>
    <property type="molecule type" value="Genomic_DNA"/>
</dbReference>
<dbReference type="Pfam" id="PF13602">
    <property type="entry name" value="ADH_zinc_N_2"/>
    <property type="match status" value="1"/>
</dbReference>
<accession>A0A9D5R7R1</accession>
<feature type="domain" description="Enoyl reductase (ER)" evidence="1">
    <location>
        <begin position="3"/>
        <end position="291"/>
    </location>
</feature>
<dbReference type="SUPFAM" id="SSF51735">
    <property type="entry name" value="NAD(P)-binding Rossmann-fold domains"/>
    <property type="match status" value="1"/>
</dbReference>
<dbReference type="SUPFAM" id="SSF50129">
    <property type="entry name" value="GroES-like"/>
    <property type="match status" value="1"/>
</dbReference>
<evidence type="ECO:0000313" key="3">
    <source>
        <dbReference type="Proteomes" id="UP000806542"/>
    </source>
</evidence>
<dbReference type="InterPro" id="IPR050700">
    <property type="entry name" value="YIM1/Zinc_Alcohol_DH_Fams"/>
</dbReference>
<dbReference type="PANTHER" id="PTHR11695">
    <property type="entry name" value="ALCOHOL DEHYDROGENASE RELATED"/>
    <property type="match status" value="1"/>
</dbReference>